<keyword evidence="3" id="KW-1185">Reference proteome</keyword>
<keyword evidence="1" id="KW-0472">Membrane</keyword>
<evidence type="ECO:0000256" key="1">
    <source>
        <dbReference type="SAM" id="Phobius"/>
    </source>
</evidence>
<keyword evidence="1" id="KW-1133">Transmembrane helix</keyword>
<dbReference type="AlphaFoldDB" id="A0A2S5R8Z0"/>
<dbReference type="EMBL" id="PHHC01000082">
    <property type="protein sequence ID" value="PPE03753.1"/>
    <property type="molecule type" value="Genomic_DNA"/>
</dbReference>
<reference evidence="2 3" key="1">
    <citation type="submission" date="2017-11" db="EMBL/GenBank/DDBJ databases">
        <title>Comparative genomic analysis of Holospora spp., intranuclear symbionts of paramecia.</title>
        <authorList>
            <person name="Garushyants S.K."/>
            <person name="Beliavskaya A."/>
            <person name="Malko D.B."/>
            <person name="Logacheva M.D."/>
            <person name="Rautian M.S."/>
            <person name="Gelfand M.S."/>
        </authorList>
    </citation>
    <scope>NUCLEOTIDE SEQUENCE [LARGE SCALE GENOMIC DNA]</scope>
    <source>
        <strain evidence="3">02AZ16</strain>
    </source>
</reference>
<feature type="transmembrane region" description="Helical" evidence="1">
    <location>
        <begin position="49"/>
        <end position="71"/>
    </location>
</feature>
<name>A0A2S5R8Z0_9PROT</name>
<accession>A0A2S5R8Z0</accession>
<evidence type="ECO:0000313" key="2">
    <source>
        <dbReference type="EMBL" id="PPE03753.1"/>
    </source>
</evidence>
<dbReference type="Proteomes" id="UP000239425">
    <property type="component" value="Unassembled WGS sequence"/>
</dbReference>
<keyword evidence="1" id="KW-0812">Transmembrane</keyword>
<comment type="caution">
    <text evidence="2">The sequence shown here is derived from an EMBL/GenBank/DDBJ whole genome shotgun (WGS) entry which is preliminary data.</text>
</comment>
<evidence type="ECO:0000313" key="3">
    <source>
        <dbReference type="Proteomes" id="UP000239425"/>
    </source>
</evidence>
<gene>
    <name evidence="2" type="ORF">HCUR_00768</name>
</gene>
<organism evidence="2 3">
    <name type="scientific">Holospora curviuscula</name>
    <dbReference type="NCBI Taxonomy" id="1082868"/>
    <lineage>
        <taxon>Bacteria</taxon>
        <taxon>Pseudomonadati</taxon>
        <taxon>Pseudomonadota</taxon>
        <taxon>Alphaproteobacteria</taxon>
        <taxon>Holosporales</taxon>
        <taxon>Holosporaceae</taxon>
        <taxon>Holospora</taxon>
    </lineage>
</organism>
<protein>
    <submittedName>
        <fullName evidence="2">Uncharacterized protein</fullName>
    </submittedName>
</protein>
<proteinExistence type="predicted"/>
<sequence>MIHNYTLSRVEFLYEKRFNPNFTELHITKAIKNPWRYWLMITIPSDNRCLLAILSTFLLFSNKSAYSFFLYL</sequence>